<dbReference type="InterPro" id="IPR000571">
    <property type="entry name" value="Znf_CCCH"/>
</dbReference>
<feature type="zinc finger region" description="C3H1-type" evidence="2">
    <location>
        <begin position="161"/>
        <end position="188"/>
    </location>
</feature>
<dbReference type="InterPro" id="IPR011990">
    <property type="entry name" value="TPR-like_helical_dom_sf"/>
</dbReference>
<dbReference type="GO" id="GO:0101031">
    <property type="term" value="C:protein folding chaperone complex"/>
    <property type="evidence" value="ECO:0007669"/>
    <property type="project" value="TreeGrafter"/>
</dbReference>
<dbReference type="Gene3D" id="3.30.1370.210">
    <property type="match status" value="1"/>
</dbReference>
<keyword evidence="6" id="KW-1185">Reference proteome</keyword>
<evidence type="ECO:0000313" key="6">
    <source>
        <dbReference type="Proteomes" id="UP000521872"/>
    </source>
</evidence>
<feature type="region of interest" description="Disordered" evidence="3">
    <location>
        <begin position="1"/>
        <end position="26"/>
    </location>
</feature>
<keyword evidence="2" id="KW-0479">Metal-binding</keyword>
<name>A0A8H4QNV5_9AGAR</name>
<sequence>MASSSNAQAVETRRATRESRASVKEAEFSVMKREGNEYYKNGSNIEAADCYVVAINMFGPRPVLLSNLAAAYLNLELYEEALWASVTALEFDPQMVKAHLQHLANNQNSEDISKELQTVRNLADSGKGKENAKEDRPPYPSADAEAWELFEDSDTEDSVHIGNNVPCRFYNHDGCVRGESCLYSHAPDYKSVRDDIGKNVCIDFLLGDCKFGDAKCIYSHDKTYLPENGWWKDEEKLRAAKKFQKDMQSDGTLSGYEGLHKYIRKHPKARSCAGAEFREAVIAHLNSLHHAVNKKLEAKQAAAETLKNLFVLVIAFEEADLFVKIHTHLLSTLKSKAKIVNIYQPAEAVQKALQHLDSPDLAGVLLADPGVLDDVFRPILDKLVKYVRDGGSLAIGGNFSNFINPDRFDSFMHETWGLDWKFGSYHRTTFQLNPENEVVQRNPSLKRSYSMKAVHISNIQPQHAIYVPTPDARLQSMVFAPVAITDKSESPAVCARVGKGLLSFLGDVNGEEASTSTVLAMLGVLDASNAPESAGDVSESDFPTSVAAKDKGKHKATQPVASTSSTKGEPGTLPTRCADFVLILTLSNREMFERIYGEQVSALKKRVEVEFATTVGRALEYLALPNIKGVFVADEGITEAANSPVLVKVIEYAKNGGLVVLGGVFPSLSQFPEITRVFKRFDLPWEMSAYTRCELQLNCEHPVAKINAKTKKLQEKMTMKAVFVSHSRPEEVLYKSTEEYAREDSPILHAKVGKGRLGFIGDVNAEPYLSPIILAMFGLLIDKPGRLVPDSQKFLIVLSPDPLDKFAASIAKFDRTVTSFFEDARQKVELVCGLSNARFIELLSSPELVGVLVPCGYILEDKCAYLLHRLVAYAENGGTVVFSLNFFKDINRVQFQRFFSEHWGLDWHISAPIYSMNAHPNPQNSLVAKLSAKLPSEVSLANHCIKVPQPKDLAYFDKTRYSLWRPEEEHFTGPVIFTNIGKGHVGYLTLRESTRSIFYAMVNLL</sequence>
<accession>A0A8H4QNV5</accession>
<feature type="region of interest" description="Disordered" evidence="3">
    <location>
        <begin position="531"/>
        <end position="570"/>
    </location>
</feature>
<feature type="zinc finger region" description="C3H1-type" evidence="2">
    <location>
        <begin position="195"/>
        <end position="223"/>
    </location>
</feature>
<dbReference type="PANTHER" id="PTHR46423:SF1">
    <property type="entry name" value="RNA POLYMERASE II-ASSOCIATED PROTEIN 3"/>
    <property type="match status" value="1"/>
</dbReference>
<feature type="compositionally biased region" description="Basic and acidic residues" evidence="3">
    <location>
        <begin position="11"/>
        <end position="26"/>
    </location>
</feature>
<evidence type="ECO:0000313" key="5">
    <source>
        <dbReference type="EMBL" id="KAF4614612.1"/>
    </source>
</evidence>
<comment type="caution">
    <text evidence="5">The sequence shown here is derived from an EMBL/GenBank/DDBJ whole genome shotgun (WGS) entry which is preliminary data.</text>
</comment>
<organism evidence="5 6">
    <name type="scientific">Agrocybe pediades</name>
    <dbReference type="NCBI Taxonomy" id="84607"/>
    <lineage>
        <taxon>Eukaryota</taxon>
        <taxon>Fungi</taxon>
        <taxon>Dikarya</taxon>
        <taxon>Basidiomycota</taxon>
        <taxon>Agaricomycotina</taxon>
        <taxon>Agaricomycetes</taxon>
        <taxon>Agaricomycetidae</taxon>
        <taxon>Agaricales</taxon>
        <taxon>Agaricineae</taxon>
        <taxon>Strophariaceae</taxon>
        <taxon>Agrocybe</taxon>
    </lineage>
</organism>
<keyword evidence="2" id="KW-0862">Zinc</keyword>
<feature type="domain" description="C3H1-type" evidence="4">
    <location>
        <begin position="195"/>
        <end position="223"/>
    </location>
</feature>
<dbReference type="Gene3D" id="1.25.40.10">
    <property type="entry name" value="Tetratricopeptide repeat domain"/>
    <property type="match status" value="1"/>
</dbReference>
<dbReference type="SUPFAM" id="SSF48452">
    <property type="entry name" value="TPR-like"/>
    <property type="match status" value="1"/>
</dbReference>
<dbReference type="AlphaFoldDB" id="A0A8H4QNV5"/>
<dbReference type="PANTHER" id="PTHR46423">
    <property type="entry name" value="RNA POLYMERASE II-ASSOCIATED PROTEIN 3"/>
    <property type="match status" value="1"/>
</dbReference>
<evidence type="ECO:0000256" key="1">
    <source>
        <dbReference type="ARBA" id="ARBA00022803"/>
    </source>
</evidence>
<protein>
    <recommendedName>
        <fullName evidence="4">C3H1-type domain-containing protein</fullName>
    </recommendedName>
</protein>
<dbReference type="SMART" id="SM00356">
    <property type="entry name" value="ZnF_C3H1"/>
    <property type="match status" value="2"/>
</dbReference>
<reference evidence="5 6" key="1">
    <citation type="submission" date="2019-12" db="EMBL/GenBank/DDBJ databases">
        <authorList>
            <person name="Floudas D."/>
            <person name="Bentzer J."/>
            <person name="Ahren D."/>
            <person name="Johansson T."/>
            <person name="Persson P."/>
            <person name="Tunlid A."/>
        </authorList>
    </citation>
    <scope>NUCLEOTIDE SEQUENCE [LARGE SCALE GENOMIC DNA]</scope>
    <source>
        <strain evidence="5 6">CBS 102.39</strain>
    </source>
</reference>
<dbReference type="EMBL" id="JAACJL010000044">
    <property type="protein sequence ID" value="KAF4614612.1"/>
    <property type="molecule type" value="Genomic_DNA"/>
</dbReference>
<evidence type="ECO:0000256" key="3">
    <source>
        <dbReference type="SAM" id="MobiDB-lite"/>
    </source>
</evidence>
<keyword evidence="2" id="KW-0863">Zinc-finger</keyword>
<dbReference type="Proteomes" id="UP000521872">
    <property type="component" value="Unassembled WGS sequence"/>
</dbReference>
<feature type="domain" description="C3H1-type" evidence="4">
    <location>
        <begin position="161"/>
        <end position="188"/>
    </location>
</feature>
<evidence type="ECO:0000256" key="2">
    <source>
        <dbReference type="PROSITE-ProRule" id="PRU00723"/>
    </source>
</evidence>
<keyword evidence="1" id="KW-0802">TPR repeat</keyword>
<gene>
    <name evidence="5" type="ORF">D9613_003397</name>
</gene>
<dbReference type="InterPro" id="IPR051966">
    <property type="entry name" value="RPAP3"/>
</dbReference>
<dbReference type="PROSITE" id="PS50103">
    <property type="entry name" value="ZF_C3H1"/>
    <property type="match status" value="2"/>
</dbReference>
<evidence type="ECO:0000259" key="4">
    <source>
        <dbReference type="PROSITE" id="PS50103"/>
    </source>
</evidence>
<dbReference type="GO" id="GO:0008270">
    <property type="term" value="F:zinc ion binding"/>
    <property type="evidence" value="ECO:0007669"/>
    <property type="project" value="UniProtKB-KW"/>
</dbReference>
<proteinExistence type="predicted"/>